<dbReference type="SUPFAM" id="SSF101116">
    <property type="entry name" value="Flagellar export chaperone FliS"/>
    <property type="match status" value="1"/>
</dbReference>
<evidence type="ECO:0000256" key="5">
    <source>
        <dbReference type="ARBA" id="ARBA00023186"/>
    </source>
</evidence>
<name>A0A5C7EXK4_9PROT</name>
<keyword evidence="9" id="KW-1185">Reference proteome</keyword>
<dbReference type="InterPro" id="IPR036584">
    <property type="entry name" value="FliS_sf"/>
</dbReference>
<evidence type="ECO:0000256" key="1">
    <source>
        <dbReference type="ARBA" id="ARBA00004514"/>
    </source>
</evidence>
<keyword evidence="8" id="KW-0282">Flagellum</keyword>
<feature type="compositionally biased region" description="Polar residues" evidence="7">
    <location>
        <begin position="135"/>
        <end position="147"/>
    </location>
</feature>
<evidence type="ECO:0000256" key="3">
    <source>
        <dbReference type="ARBA" id="ARBA00022490"/>
    </source>
</evidence>
<keyword evidence="4 6" id="KW-1005">Bacterial flagellum biogenesis</keyword>
<comment type="caution">
    <text evidence="8">The sequence shown here is derived from an EMBL/GenBank/DDBJ whole genome shotgun (WGS) entry which is preliminary data.</text>
</comment>
<dbReference type="PANTHER" id="PTHR34773:SF1">
    <property type="entry name" value="FLAGELLAR SECRETION CHAPERONE FLIS"/>
    <property type="match status" value="1"/>
</dbReference>
<dbReference type="PANTHER" id="PTHR34773">
    <property type="entry name" value="FLAGELLAR SECRETION CHAPERONE FLIS"/>
    <property type="match status" value="1"/>
</dbReference>
<dbReference type="Gene3D" id="1.20.120.340">
    <property type="entry name" value="Flagellar protein FliS"/>
    <property type="match status" value="1"/>
</dbReference>
<dbReference type="FunCoup" id="A0A5C7EXK4">
    <property type="interactions" value="57"/>
</dbReference>
<evidence type="ECO:0000256" key="4">
    <source>
        <dbReference type="ARBA" id="ARBA00022795"/>
    </source>
</evidence>
<proteinExistence type="inferred from homology"/>
<evidence type="ECO:0000313" key="8">
    <source>
        <dbReference type="EMBL" id="TXF11799.1"/>
    </source>
</evidence>
<dbReference type="GO" id="GO:0044780">
    <property type="term" value="P:bacterial-type flagellum assembly"/>
    <property type="evidence" value="ECO:0007669"/>
    <property type="project" value="InterPro"/>
</dbReference>
<reference evidence="8 9" key="1">
    <citation type="submission" date="2019-08" db="EMBL/GenBank/DDBJ databases">
        <title>Pelomicrobium methylotrophicum gen. nov., sp. nov. a moderately thermophilic, facultatively anaerobic, lithoautotrophic and methylotrophic bacterium isolated from a terrestrial mud volcano.</title>
        <authorList>
            <person name="Slobodkina G.B."/>
            <person name="Merkel A.Y."/>
            <person name="Slobodkin A.I."/>
        </authorList>
    </citation>
    <scope>NUCLEOTIDE SEQUENCE [LARGE SCALE GENOMIC DNA]</scope>
    <source>
        <strain evidence="8 9">SM250</strain>
    </source>
</reference>
<dbReference type="CDD" id="cd16098">
    <property type="entry name" value="FliS"/>
    <property type="match status" value="1"/>
</dbReference>
<sequence>MQSVIHQALNAYAQAAVDADVMTAHPHRLILMLFEAARVAIARARRHLASGETAAKGEAISKAIQIIDHGLKASLDVKAGGELAERLSALYEYMSRRLLVANQRNDGDALAEVARLLAELQEAWEAIAPGGGNSAPETSAQTLSVTG</sequence>
<dbReference type="NCBIfam" id="TIGR00208">
    <property type="entry name" value="fliS"/>
    <property type="match status" value="1"/>
</dbReference>
<dbReference type="OrthoDB" id="9792010at2"/>
<keyword evidence="8" id="KW-0966">Cell projection</keyword>
<protein>
    <recommendedName>
        <fullName evidence="6">Flagellar secretion chaperone FliS</fullName>
    </recommendedName>
</protein>
<keyword evidence="5" id="KW-0143">Chaperone</keyword>
<dbReference type="Proteomes" id="UP000321201">
    <property type="component" value="Unassembled WGS sequence"/>
</dbReference>
<evidence type="ECO:0000256" key="7">
    <source>
        <dbReference type="SAM" id="MobiDB-lite"/>
    </source>
</evidence>
<dbReference type="AlphaFoldDB" id="A0A5C7EXK4"/>
<comment type="similarity">
    <text evidence="2 6">Belongs to the FliS family.</text>
</comment>
<dbReference type="GO" id="GO:0071973">
    <property type="term" value="P:bacterial-type flagellum-dependent cell motility"/>
    <property type="evidence" value="ECO:0007669"/>
    <property type="project" value="TreeGrafter"/>
</dbReference>
<dbReference type="RefSeq" id="WP_147799762.1">
    <property type="nucleotide sequence ID" value="NZ_VPFL01000010.1"/>
</dbReference>
<keyword evidence="3 6" id="KW-0963">Cytoplasm</keyword>
<comment type="subcellular location">
    <subcellularLocation>
        <location evidence="1 6">Cytoplasm</location>
        <location evidence="1 6">Cytosol</location>
    </subcellularLocation>
</comment>
<evidence type="ECO:0000256" key="6">
    <source>
        <dbReference type="PIRNR" id="PIRNR039090"/>
    </source>
</evidence>
<dbReference type="PIRSF" id="PIRSF039090">
    <property type="entry name" value="Flis"/>
    <property type="match status" value="1"/>
</dbReference>
<organism evidence="8 9">
    <name type="scientific">Pelomicrobium methylotrophicum</name>
    <dbReference type="NCBI Taxonomy" id="2602750"/>
    <lineage>
        <taxon>Bacteria</taxon>
        <taxon>Pseudomonadati</taxon>
        <taxon>Pseudomonadota</taxon>
        <taxon>Hydrogenophilia</taxon>
        <taxon>Hydrogenophilia incertae sedis</taxon>
        <taxon>Pelomicrobium</taxon>
    </lineage>
</organism>
<dbReference type="InParanoid" id="A0A5C7EXK4"/>
<accession>A0A5C7EXK4</accession>
<dbReference type="EMBL" id="VPFL01000010">
    <property type="protein sequence ID" value="TXF11799.1"/>
    <property type="molecule type" value="Genomic_DNA"/>
</dbReference>
<dbReference type="InterPro" id="IPR003713">
    <property type="entry name" value="FliS"/>
</dbReference>
<evidence type="ECO:0000256" key="2">
    <source>
        <dbReference type="ARBA" id="ARBA00008787"/>
    </source>
</evidence>
<evidence type="ECO:0000313" key="9">
    <source>
        <dbReference type="Proteomes" id="UP000321201"/>
    </source>
</evidence>
<dbReference type="Pfam" id="PF02561">
    <property type="entry name" value="FliS"/>
    <property type="match status" value="1"/>
</dbReference>
<dbReference type="GO" id="GO:0005829">
    <property type="term" value="C:cytosol"/>
    <property type="evidence" value="ECO:0007669"/>
    <property type="project" value="UniProtKB-SubCell"/>
</dbReference>
<feature type="region of interest" description="Disordered" evidence="7">
    <location>
        <begin position="128"/>
        <end position="147"/>
    </location>
</feature>
<gene>
    <name evidence="8" type="primary">fliS</name>
    <name evidence="8" type="ORF">FR698_08435</name>
</gene>
<keyword evidence="8" id="KW-0969">Cilium</keyword>